<evidence type="ECO:0000313" key="8">
    <source>
        <dbReference type="Proteomes" id="UP000544090"/>
    </source>
</evidence>
<dbReference type="GO" id="GO:0008395">
    <property type="term" value="F:steroid hydroxylase activity"/>
    <property type="evidence" value="ECO:0007669"/>
    <property type="project" value="TreeGrafter"/>
</dbReference>
<gene>
    <name evidence="7" type="ORF">HGG74_18915</name>
</gene>
<dbReference type="GO" id="GO:0020037">
    <property type="term" value="F:heme binding"/>
    <property type="evidence" value="ECO:0007669"/>
    <property type="project" value="InterPro"/>
</dbReference>
<keyword evidence="6" id="KW-0503">Monooxygenase</keyword>
<proteinExistence type="inferred from homology"/>
<dbReference type="GO" id="GO:0036199">
    <property type="term" value="F:cholest-4-en-3-one 26-monooxygenase activity"/>
    <property type="evidence" value="ECO:0007669"/>
    <property type="project" value="TreeGrafter"/>
</dbReference>
<dbReference type="FunFam" id="1.10.630.10:FF:000018">
    <property type="entry name" value="Cytochrome P450 monooxygenase"/>
    <property type="match status" value="1"/>
</dbReference>
<evidence type="ECO:0000256" key="3">
    <source>
        <dbReference type="ARBA" id="ARBA00022723"/>
    </source>
</evidence>
<keyword evidence="5" id="KW-0408">Iron</keyword>
<organism evidence="7 8">
    <name type="scientific">Arthrobacter mobilis</name>
    <dbReference type="NCBI Taxonomy" id="2724944"/>
    <lineage>
        <taxon>Bacteria</taxon>
        <taxon>Bacillati</taxon>
        <taxon>Actinomycetota</taxon>
        <taxon>Actinomycetes</taxon>
        <taxon>Micrococcales</taxon>
        <taxon>Micrococcaceae</taxon>
        <taxon>Arthrobacter</taxon>
    </lineage>
</organism>
<dbReference type="PANTHER" id="PTHR46696">
    <property type="entry name" value="P450, PUTATIVE (EUROFUNG)-RELATED"/>
    <property type="match status" value="1"/>
</dbReference>
<sequence length="425" mass="48517">MSGLTEYDNKMLDPHWYTTGEYHEAFKRLRDEDPVHWTEDSSYGKNYWAITRYEDVKDYLLNPQRFSSRWDTRIPRSPKRRTPEERHAQGWDISIATNDDPIHDLYRKPINKHFSVPAIARLGEDVHGIVDEIIAEVGNRGQADFVEDFAADLPMKVILRMLGVPREDWDMLRIASWQWLAAADPRWIIDGDEVATSLHGHKVLLDYCTELALKRRQDPKDDFATVIGNLEIDGDKLSVHEMKIWFVTMIGGGLETTRNAAAVGTWLFLKNPDQRQLLLDDPSLTKSAVEEVLRWSTPAKNRLRLATEDFDYHGKRVKAGDWVVGFLASANKDERVFADPHRFDIRRTPNEHLALGTGIHLCLGRALARLELSAFFKTVLSTFPDLELVDDGEPAWIADRSVTGFTSMPVKFTPVDRPSPALATA</sequence>
<keyword evidence="3" id="KW-0479">Metal-binding</keyword>
<evidence type="ECO:0000256" key="2">
    <source>
        <dbReference type="ARBA" id="ARBA00022617"/>
    </source>
</evidence>
<dbReference type="RefSeq" id="WP_168488931.1">
    <property type="nucleotide sequence ID" value="NZ_JAAZSQ010000027.1"/>
</dbReference>
<dbReference type="Pfam" id="PF00067">
    <property type="entry name" value="p450"/>
    <property type="match status" value="1"/>
</dbReference>
<evidence type="ECO:0000256" key="1">
    <source>
        <dbReference type="ARBA" id="ARBA00010617"/>
    </source>
</evidence>
<dbReference type="Proteomes" id="UP000544090">
    <property type="component" value="Unassembled WGS sequence"/>
</dbReference>
<keyword evidence="8" id="KW-1185">Reference proteome</keyword>
<dbReference type="PANTHER" id="PTHR46696:SF4">
    <property type="entry name" value="BIOTIN BIOSYNTHESIS CYTOCHROME P450"/>
    <property type="match status" value="1"/>
</dbReference>
<keyword evidence="4" id="KW-0560">Oxidoreductase</keyword>
<protein>
    <submittedName>
        <fullName evidence="7">Cytochrome P450</fullName>
    </submittedName>
</protein>
<dbReference type="InterPro" id="IPR001128">
    <property type="entry name" value="Cyt_P450"/>
</dbReference>
<dbReference type="InterPro" id="IPR002397">
    <property type="entry name" value="Cyt_P450_B"/>
</dbReference>
<accession>A0A7X6K7G5</accession>
<evidence type="ECO:0000256" key="5">
    <source>
        <dbReference type="ARBA" id="ARBA00023004"/>
    </source>
</evidence>
<dbReference type="InterPro" id="IPR036396">
    <property type="entry name" value="Cyt_P450_sf"/>
</dbReference>
<dbReference type="GO" id="GO:0006707">
    <property type="term" value="P:cholesterol catabolic process"/>
    <property type="evidence" value="ECO:0007669"/>
    <property type="project" value="TreeGrafter"/>
</dbReference>
<reference evidence="7 8" key="1">
    <citation type="submission" date="2020-04" db="EMBL/GenBank/DDBJ databases">
        <title>Arthrobacter sp. nov.</title>
        <authorList>
            <person name="Liu S."/>
        </authorList>
    </citation>
    <scope>NUCLEOTIDE SEQUENCE [LARGE SCALE GENOMIC DNA]</scope>
    <source>
        <strain evidence="7 8">E918</strain>
    </source>
</reference>
<evidence type="ECO:0000256" key="6">
    <source>
        <dbReference type="ARBA" id="ARBA00023033"/>
    </source>
</evidence>
<dbReference type="AlphaFoldDB" id="A0A7X6K7G5"/>
<keyword evidence="2" id="KW-0349">Heme</keyword>
<dbReference type="GO" id="GO:0005506">
    <property type="term" value="F:iron ion binding"/>
    <property type="evidence" value="ECO:0007669"/>
    <property type="project" value="InterPro"/>
</dbReference>
<dbReference type="PRINTS" id="PR00359">
    <property type="entry name" value="BP450"/>
</dbReference>
<comment type="similarity">
    <text evidence="1">Belongs to the cytochrome P450 family.</text>
</comment>
<dbReference type="SUPFAM" id="SSF48264">
    <property type="entry name" value="Cytochrome P450"/>
    <property type="match status" value="1"/>
</dbReference>
<name>A0A7X6K7G5_9MICC</name>
<evidence type="ECO:0000313" key="7">
    <source>
        <dbReference type="EMBL" id="NKX56557.1"/>
    </source>
</evidence>
<comment type="caution">
    <text evidence="7">The sequence shown here is derived from an EMBL/GenBank/DDBJ whole genome shotgun (WGS) entry which is preliminary data.</text>
</comment>
<dbReference type="Gene3D" id="1.10.630.10">
    <property type="entry name" value="Cytochrome P450"/>
    <property type="match status" value="1"/>
</dbReference>
<evidence type="ECO:0000256" key="4">
    <source>
        <dbReference type="ARBA" id="ARBA00023002"/>
    </source>
</evidence>
<dbReference type="EMBL" id="JAAZSQ010000027">
    <property type="protein sequence ID" value="NKX56557.1"/>
    <property type="molecule type" value="Genomic_DNA"/>
</dbReference>